<dbReference type="InParanoid" id="F7AD34"/>
<dbReference type="GeneID" id="100184729"/>
<dbReference type="PRINTS" id="PR01790">
    <property type="entry name" value="SMP30FAMILY"/>
</dbReference>
<reference evidence="17" key="3">
    <citation type="submission" date="2025-08" db="UniProtKB">
        <authorList>
            <consortium name="Ensembl"/>
        </authorList>
    </citation>
    <scope>IDENTIFICATION</scope>
</reference>
<dbReference type="GeneTree" id="ENSGT00940000168782"/>
<evidence type="ECO:0000256" key="3">
    <source>
        <dbReference type="ARBA" id="ARBA00001936"/>
    </source>
</evidence>
<dbReference type="FunCoup" id="F7AD34">
    <property type="interactions" value="56"/>
</dbReference>
<dbReference type="GO" id="GO:0005737">
    <property type="term" value="C:cytoplasm"/>
    <property type="evidence" value="ECO:0007669"/>
    <property type="project" value="UniProtKB-SubCell"/>
</dbReference>
<dbReference type="Ensembl" id="ENSCINT00000022103.2">
    <property type="protein sequence ID" value="ENSCINP00000021857.2"/>
    <property type="gene ID" value="ENSCING00000011440.2"/>
</dbReference>
<dbReference type="Pfam" id="PF08450">
    <property type="entry name" value="SGL"/>
    <property type="match status" value="1"/>
</dbReference>
<name>F7AD34_CIOIN</name>
<evidence type="ECO:0000256" key="7">
    <source>
        <dbReference type="ARBA" id="ARBA00013227"/>
    </source>
</evidence>
<evidence type="ECO:0000256" key="5">
    <source>
        <dbReference type="ARBA" id="ARBA00004496"/>
    </source>
</evidence>
<feature type="binding site" evidence="15">
    <location>
        <position position="102"/>
    </location>
    <ligand>
        <name>substrate</name>
    </ligand>
</feature>
<comment type="subcellular location">
    <subcellularLocation>
        <location evidence="5">Cytoplasm</location>
    </subcellularLocation>
</comment>
<evidence type="ECO:0000256" key="12">
    <source>
        <dbReference type="ARBA" id="ARBA00022837"/>
    </source>
</evidence>
<dbReference type="InterPro" id="IPR008367">
    <property type="entry name" value="Regucalcin"/>
</dbReference>
<reference evidence="18" key="1">
    <citation type="journal article" date="2002" name="Science">
        <title>The draft genome of Ciona intestinalis: insights into chordate and vertebrate origins.</title>
        <authorList>
            <person name="Dehal P."/>
            <person name="Satou Y."/>
            <person name="Campbell R.K."/>
            <person name="Chapman J."/>
            <person name="Degnan B."/>
            <person name="De Tomaso A."/>
            <person name="Davidson B."/>
            <person name="Di Gregorio A."/>
            <person name="Gelpke M."/>
            <person name="Goodstein D.M."/>
            <person name="Harafuji N."/>
            <person name="Hastings K.E."/>
            <person name="Ho I."/>
            <person name="Hotta K."/>
            <person name="Huang W."/>
            <person name="Kawashima T."/>
            <person name="Lemaire P."/>
            <person name="Martinez D."/>
            <person name="Meinertzhagen I.A."/>
            <person name="Necula S."/>
            <person name="Nonaka M."/>
            <person name="Putnam N."/>
            <person name="Rash S."/>
            <person name="Saiga H."/>
            <person name="Satake M."/>
            <person name="Terry A."/>
            <person name="Yamada L."/>
            <person name="Wang H.G."/>
            <person name="Awazu S."/>
            <person name="Azumi K."/>
            <person name="Boore J."/>
            <person name="Branno M."/>
            <person name="Chin-Bow S."/>
            <person name="DeSantis R."/>
            <person name="Doyle S."/>
            <person name="Francino P."/>
            <person name="Keys D.N."/>
            <person name="Haga S."/>
            <person name="Hayashi H."/>
            <person name="Hino K."/>
            <person name="Imai K.S."/>
            <person name="Inaba K."/>
            <person name="Kano S."/>
            <person name="Kobayashi K."/>
            <person name="Kobayashi M."/>
            <person name="Lee B.I."/>
            <person name="Makabe K.W."/>
            <person name="Manohar C."/>
            <person name="Matassi G."/>
            <person name="Medina M."/>
            <person name="Mochizuki Y."/>
            <person name="Mount S."/>
            <person name="Morishita T."/>
            <person name="Miura S."/>
            <person name="Nakayama A."/>
            <person name="Nishizaka S."/>
            <person name="Nomoto H."/>
            <person name="Ohta F."/>
            <person name="Oishi K."/>
            <person name="Rigoutsos I."/>
            <person name="Sano M."/>
            <person name="Sasaki A."/>
            <person name="Sasakura Y."/>
            <person name="Shoguchi E."/>
            <person name="Shin-i T."/>
            <person name="Spagnuolo A."/>
            <person name="Stainier D."/>
            <person name="Suzuki M.M."/>
            <person name="Tassy O."/>
            <person name="Takatori N."/>
            <person name="Tokuoka M."/>
            <person name="Yagi K."/>
            <person name="Yoshizaki F."/>
            <person name="Wada S."/>
            <person name="Zhang C."/>
            <person name="Hyatt P.D."/>
            <person name="Larimer F."/>
            <person name="Detter C."/>
            <person name="Doggett N."/>
            <person name="Glavina T."/>
            <person name="Hawkins T."/>
            <person name="Richardson P."/>
            <person name="Lucas S."/>
            <person name="Kohara Y."/>
            <person name="Levine M."/>
            <person name="Satoh N."/>
            <person name="Rokhsar D.S."/>
        </authorList>
    </citation>
    <scope>NUCLEOTIDE SEQUENCE [LARGE SCALE GENOMIC DNA]</scope>
</reference>
<dbReference type="FunFam" id="2.120.10.30:FF:000027">
    <property type="entry name" value="Regucalcin homologue"/>
    <property type="match status" value="1"/>
</dbReference>
<keyword evidence="10 15" id="KW-0479">Metal-binding</keyword>
<dbReference type="EC" id="3.1.1.17" evidence="7"/>
<dbReference type="EMBL" id="EAAA01001458">
    <property type="status" value="NOT_ANNOTATED_CDS"/>
    <property type="molecule type" value="Genomic_DNA"/>
</dbReference>
<dbReference type="PRINTS" id="PR01791">
    <property type="entry name" value="REGUCALCIN"/>
</dbReference>
<feature type="active site" description="Proton donor/acceptor" evidence="14">
    <location>
        <position position="204"/>
    </location>
</feature>
<comment type="cofactor">
    <cofactor evidence="4">
        <name>Mg(2+)</name>
        <dbReference type="ChEBI" id="CHEBI:18420"/>
    </cofactor>
</comment>
<accession>A0A1W2W1B4</accession>
<evidence type="ECO:0000259" key="16">
    <source>
        <dbReference type="Pfam" id="PF08450"/>
    </source>
</evidence>
<evidence type="ECO:0000313" key="17">
    <source>
        <dbReference type="Ensembl" id="ENSCINP00000021857.2"/>
    </source>
</evidence>
<comment type="similarity">
    <text evidence="6">Belongs to the SMP-30/CGR1 family.</text>
</comment>
<feature type="binding site" evidence="15">
    <location>
        <position position="18"/>
    </location>
    <ligand>
        <name>a divalent metal cation</name>
        <dbReference type="ChEBI" id="CHEBI:60240"/>
    </ligand>
</feature>
<keyword evidence="12" id="KW-0106">Calcium</keyword>
<evidence type="ECO:0000256" key="8">
    <source>
        <dbReference type="ARBA" id="ARBA00016808"/>
    </source>
</evidence>
<comment type="cofactor">
    <cofactor evidence="3">
        <name>Mn(2+)</name>
        <dbReference type="ChEBI" id="CHEBI:29035"/>
    </cofactor>
</comment>
<proteinExistence type="inferred from homology"/>
<feature type="binding site" evidence="15">
    <location>
        <position position="104"/>
    </location>
    <ligand>
        <name>substrate</name>
    </ligand>
</feature>
<dbReference type="InterPro" id="IPR011042">
    <property type="entry name" value="6-blade_b-propeller_TolB-like"/>
</dbReference>
<evidence type="ECO:0000256" key="13">
    <source>
        <dbReference type="ARBA" id="ARBA00032464"/>
    </source>
</evidence>
<dbReference type="OMA" id="PVNCKIG"/>
<feature type="binding site" evidence="15">
    <location>
        <position position="204"/>
    </location>
    <ligand>
        <name>a divalent metal cation</name>
        <dbReference type="ChEBI" id="CHEBI:60240"/>
    </ligand>
</feature>
<dbReference type="SUPFAM" id="SSF63829">
    <property type="entry name" value="Calcium-dependent phosphotriesterase"/>
    <property type="match status" value="1"/>
</dbReference>
<comment type="cofactor">
    <cofactor evidence="15">
        <name>Zn(2+)</name>
        <dbReference type="ChEBI" id="CHEBI:29105"/>
    </cofactor>
    <text evidence="15">Binds 1 divalent metal cation per subunit.</text>
</comment>
<feature type="domain" description="SMP-30/Gluconolactonase/LRE-like region" evidence="16">
    <location>
        <begin position="16"/>
        <end position="266"/>
    </location>
</feature>
<dbReference type="GO" id="GO:0019853">
    <property type="term" value="P:L-ascorbic acid biosynthetic process"/>
    <property type="evidence" value="ECO:0000318"/>
    <property type="project" value="GO_Central"/>
</dbReference>
<feature type="binding site" evidence="15">
    <location>
        <position position="122"/>
    </location>
    <ligand>
        <name>substrate</name>
    </ligand>
</feature>
<dbReference type="GO" id="GO:0030234">
    <property type="term" value="F:enzyme regulator activity"/>
    <property type="evidence" value="ECO:0007669"/>
    <property type="project" value="InterPro"/>
</dbReference>
<evidence type="ECO:0000256" key="2">
    <source>
        <dbReference type="ARBA" id="ARBA00001913"/>
    </source>
</evidence>
<evidence type="ECO:0000256" key="6">
    <source>
        <dbReference type="ARBA" id="ARBA00008853"/>
    </source>
</evidence>
<comment type="cofactor">
    <cofactor evidence="2">
        <name>Ca(2+)</name>
        <dbReference type="ChEBI" id="CHEBI:29108"/>
    </cofactor>
</comment>
<dbReference type="PANTHER" id="PTHR10907">
    <property type="entry name" value="REGUCALCIN"/>
    <property type="match status" value="1"/>
</dbReference>
<evidence type="ECO:0000256" key="15">
    <source>
        <dbReference type="PIRSR" id="PIRSR605511-2"/>
    </source>
</evidence>
<evidence type="ECO:0000256" key="14">
    <source>
        <dbReference type="PIRSR" id="PIRSR605511-1"/>
    </source>
</evidence>
<dbReference type="Gene3D" id="2.120.10.30">
    <property type="entry name" value="TolB, C-terminal domain"/>
    <property type="match status" value="1"/>
</dbReference>
<dbReference type="Proteomes" id="UP000008144">
    <property type="component" value="Chromosome 2"/>
</dbReference>
<evidence type="ECO:0000256" key="10">
    <source>
        <dbReference type="ARBA" id="ARBA00022723"/>
    </source>
</evidence>
<dbReference type="InterPro" id="IPR013658">
    <property type="entry name" value="SGL"/>
</dbReference>
<evidence type="ECO:0000313" key="18">
    <source>
        <dbReference type="Proteomes" id="UP000008144"/>
    </source>
</evidence>
<evidence type="ECO:0000256" key="1">
    <source>
        <dbReference type="ARBA" id="ARBA00001589"/>
    </source>
</evidence>
<comment type="catalytic activity">
    <reaction evidence="1">
        <text>D-glucono-1,5-lactone + H2O = D-gluconate + H(+)</text>
        <dbReference type="Rhea" id="RHEA:10440"/>
        <dbReference type="ChEBI" id="CHEBI:15377"/>
        <dbReference type="ChEBI" id="CHEBI:15378"/>
        <dbReference type="ChEBI" id="CHEBI:16217"/>
        <dbReference type="ChEBI" id="CHEBI:18391"/>
        <dbReference type="EC" id="3.1.1.17"/>
    </reaction>
</comment>
<dbReference type="KEGG" id="cin:100184729"/>
<dbReference type="GO" id="GO:0004341">
    <property type="term" value="F:gluconolactonase activity"/>
    <property type="evidence" value="ECO:0000318"/>
    <property type="project" value="GO_Central"/>
</dbReference>
<dbReference type="GO" id="GO:0005509">
    <property type="term" value="F:calcium ion binding"/>
    <property type="evidence" value="ECO:0000318"/>
    <property type="project" value="GO_Central"/>
</dbReference>
<dbReference type="STRING" id="7719.ENSCINP00000021857"/>
<organism evidence="17 18">
    <name type="scientific">Ciona intestinalis</name>
    <name type="common">Transparent sea squirt</name>
    <name type="synonym">Ascidia intestinalis</name>
    <dbReference type="NCBI Taxonomy" id="7719"/>
    <lineage>
        <taxon>Eukaryota</taxon>
        <taxon>Metazoa</taxon>
        <taxon>Chordata</taxon>
        <taxon>Tunicata</taxon>
        <taxon>Ascidiacea</taxon>
        <taxon>Phlebobranchia</taxon>
        <taxon>Cionidae</taxon>
        <taxon>Ciona</taxon>
    </lineage>
</organism>
<dbReference type="InterPro" id="IPR005511">
    <property type="entry name" value="SMP-30"/>
</dbReference>
<dbReference type="OrthoDB" id="423498at2759"/>
<sequence>MSAVKVELVHNYDCQLGEGPHWDDQTQTLLFVDIDNSAIHRWNPATKQTKTTIVKDSSIGAVVPRKSGDLMIAAGHRFASWNENTGESETFKEVNLEFPTSRFNDGKCDPAGRFWAGTMGREKVAASPDRLQGKLYCLDIDHSVKTKVYPVDISNGLSWTSNTMYYCDSLKLTIDAYDYDVTTGEIKNMREVVKFDREKEGVPDGHCIDTDGNLWVAMFFTGQVIKVDPRTGEKLQYVKVSDIALKTTSVCFGGPNLDEMYVTSARNKPLIEPTENGISGALFKITGLGVRGPPANVYEG</sequence>
<dbReference type="RefSeq" id="XP_002120764.1">
    <property type="nucleotide sequence ID" value="XM_002120728.5"/>
</dbReference>
<keyword evidence="11" id="KW-0378">Hydrolase</keyword>
<reference evidence="17" key="2">
    <citation type="journal article" date="2008" name="Genome Biol.">
        <title>Improved genome assembly and evidence-based global gene model set for the chordate Ciona intestinalis: new insight into intron and operon populations.</title>
        <authorList>
            <person name="Satou Y."/>
            <person name="Mineta K."/>
            <person name="Ogasawara M."/>
            <person name="Sasakura Y."/>
            <person name="Shoguchi E."/>
            <person name="Ueno K."/>
            <person name="Yamada L."/>
            <person name="Matsumoto J."/>
            <person name="Wasserscheid J."/>
            <person name="Dewar K."/>
            <person name="Wiley G.B."/>
            <person name="Macmil S.L."/>
            <person name="Roe B.A."/>
            <person name="Zeller R.W."/>
            <person name="Hastings K.E."/>
            <person name="Lemaire P."/>
            <person name="Lindquist E."/>
            <person name="Endo T."/>
            <person name="Hotta K."/>
            <person name="Inaba K."/>
        </authorList>
    </citation>
    <scope>NUCLEOTIDE SEQUENCE [LARGE SCALE GENOMIC DNA]</scope>
    <source>
        <strain evidence="17">wild type</strain>
    </source>
</reference>
<feature type="binding site" evidence="15">
    <location>
        <position position="155"/>
    </location>
    <ligand>
        <name>a divalent metal cation</name>
        <dbReference type="ChEBI" id="CHEBI:60240"/>
    </ligand>
</feature>
<evidence type="ECO:0000256" key="9">
    <source>
        <dbReference type="ARBA" id="ARBA00022490"/>
    </source>
</evidence>
<dbReference type="PANTHER" id="PTHR10907:SF47">
    <property type="entry name" value="REGUCALCIN"/>
    <property type="match status" value="1"/>
</dbReference>
<evidence type="ECO:0000256" key="4">
    <source>
        <dbReference type="ARBA" id="ARBA00001946"/>
    </source>
</evidence>
<keyword evidence="9" id="KW-0963">Cytoplasm</keyword>
<accession>F7AD34</accession>
<reference evidence="17" key="4">
    <citation type="submission" date="2025-09" db="UniProtKB">
        <authorList>
            <consortium name="Ensembl"/>
        </authorList>
    </citation>
    <scope>IDENTIFICATION</scope>
</reference>
<keyword evidence="18" id="KW-1185">Reference proteome</keyword>
<evidence type="ECO:0000256" key="11">
    <source>
        <dbReference type="ARBA" id="ARBA00022801"/>
    </source>
</evidence>
<dbReference type="HOGENOM" id="CLU_036110_3_2_1"/>
<gene>
    <name evidence="17" type="primary">LOC100184729</name>
</gene>
<protein>
    <recommendedName>
        <fullName evidence="8">Regucalcin</fullName>
        <ecNumber evidence="7">3.1.1.17</ecNumber>
    </recommendedName>
    <alternativeName>
        <fullName evidence="13">Gluconolactonase</fullName>
    </alternativeName>
</protein>
<keyword evidence="15" id="KW-0862">Zinc</keyword>
<dbReference type="AlphaFoldDB" id="F7AD34"/>